<proteinExistence type="predicted"/>
<reference evidence="2" key="1">
    <citation type="journal article" date="2023" name="Front. Plant Sci.">
        <title>Chromosomal-level genome assembly of Melastoma candidum provides insights into trichome evolution.</title>
        <authorList>
            <person name="Zhong Y."/>
            <person name="Wu W."/>
            <person name="Sun C."/>
            <person name="Zou P."/>
            <person name="Liu Y."/>
            <person name="Dai S."/>
            <person name="Zhou R."/>
        </authorList>
    </citation>
    <scope>NUCLEOTIDE SEQUENCE [LARGE SCALE GENOMIC DNA]</scope>
</reference>
<protein>
    <submittedName>
        <fullName evidence="1">Uncharacterized protein</fullName>
    </submittedName>
</protein>
<evidence type="ECO:0000313" key="2">
    <source>
        <dbReference type="Proteomes" id="UP001057402"/>
    </source>
</evidence>
<dbReference type="EMBL" id="CM042886">
    <property type="protein sequence ID" value="KAI4342781.1"/>
    <property type="molecule type" value="Genomic_DNA"/>
</dbReference>
<keyword evidence="2" id="KW-1185">Reference proteome</keyword>
<name>A0ACB9P648_9MYRT</name>
<gene>
    <name evidence="1" type="ORF">MLD38_027364</name>
</gene>
<evidence type="ECO:0000313" key="1">
    <source>
        <dbReference type="EMBL" id="KAI4342781.1"/>
    </source>
</evidence>
<sequence length="132" mass="14594">MMTGELTRGIGQSKEKLQEVTVGLAAQAFEVPHSAGIGDHLPEAQVPSIRRFADDEIQGEENVQVFWFLKLEEDLENVLETTSELERLHIFSGSIGLSTHSVTIHSLAESCAGTSAEQPIMRSITKSYYKFD</sequence>
<accession>A0ACB9P648</accession>
<dbReference type="Proteomes" id="UP001057402">
    <property type="component" value="Chromosome 7"/>
</dbReference>
<organism evidence="1 2">
    <name type="scientific">Melastoma candidum</name>
    <dbReference type="NCBI Taxonomy" id="119954"/>
    <lineage>
        <taxon>Eukaryota</taxon>
        <taxon>Viridiplantae</taxon>
        <taxon>Streptophyta</taxon>
        <taxon>Embryophyta</taxon>
        <taxon>Tracheophyta</taxon>
        <taxon>Spermatophyta</taxon>
        <taxon>Magnoliopsida</taxon>
        <taxon>eudicotyledons</taxon>
        <taxon>Gunneridae</taxon>
        <taxon>Pentapetalae</taxon>
        <taxon>rosids</taxon>
        <taxon>malvids</taxon>
        <taxon>Myrtales</taxon>
        <taxon>Melastomataceae</taxon>
        <taxon>Melastomatoideae</taxon>
        <taxon>Melastomateae</taxon>
        <taxon>Melastoma</taxon>
    </lineage>
</organism>
<comment type="caution">
    <text evidence="1">The sequence shown here is derived from an EMBL/GenBank/DDBJ whole genome shotgun (WGS) entry which is preliminary data.</text>
</comment>